<protein>
    <submittedName>
        <fullName evidence="1">DUF3024 domain-containing protein</fullName>
    </submittedName>
</protein>
<sequence length="113" mass="13841">MDKKFDITAQYLNHFVEQLRPQDTEVLKQLNYDFTWQNNIAILYDIRPKWNNREETINSEFAKIRYIKSTREWKLYWMRASGKWELYEPFPTSSNIQQLLQIIKEDAYSCFFG</sequence>
<dbReference type="OrthoDB" id="1362002at2"/>
<name>A0A3P1AUN5_9FLAO</name>
<dbReference type="RefSeq" id="WP_124899929.1">
    <property type="nucleotide sequence ID" value="NZ_RQTJ01000026.1"/>
</dbReference>
<dbReference type="Pfam" id="PF11225">
    <property type="entry name" value="DUF3024"/>
    <property type="match status" value="1"/>
</dbReference>
<evidence type="ECO:0000313" key="2">
    <source>
        <dbReference type="Proteomes" id="UP000268372"/>
    </source>
</evidence>
<organism evidence="1 2">
    <name type="scientific">Paenimyroides viscosum</name>
    <dbReference type="NCBI Taxonomy" id="2488729"/>
    <lineage>
        <taxon>Bacteria</taxon>
        <taxon>Pseudomonadati</taxon>
        <taxon>Bacteroidota</taxon>
        <taxon>Flavobacteriia</taxon>
        <taxon>Flavobacteriales</taxon>
        <taxon>Flavobacteriaceae</taxon>
        <taxon>Paenimyroides</taxon>
    </lineage>
</organism>
<evidence type="ECO:0000313" key="1">
    <source>
        <dbReference type="EMBL" id="RRA92420.1"/>
    </source>
</evidence>
<dbReference type="AlphaFoldDB" id="A0A3P1AUN5"/>
<dbReference type="EMBL" id="RQTJ01000026">
    <property type="protein sequence ID" value="RRA92420.1"/>
    <property type="molecule type" value="Genomic_DNA"/>
</dbReference>
<proteinExistence type="predicted"/>
<keyword evidence="2" id="KW-1185">Reference proteome</keyword>
<comment type="caution">
    <text evidence="1">The sequence shown here is derived from an EMBL/GenBank/DDBJ whole genome shotgun (WGS) entry which is preliminary data.</text>
</comment>
<dbReference type="Proteomes" id="UP000268372">
    <property type="component" value="Unassembled WGS sequence"/>
</dbReference>
<dbReference type="InterPro" id="IPR021388">
    <property type="entry name" value="DUF3024"/>
</dbReference>
<accession>A0A3P1AUN5</accession>
<reference evidence="1 2" key="1">
    <citation type="submission" date="2018-11" db="EMBL/GenBank/DDBJ databases">
        <title>Flavobacterium sp. nov., YIM 102796 draft genome.</title>
        <authorList>
            <person name="Li G."/>
            <person name="Jiang Y."/>
        </authorList>
    </citation>
    <scope>NUCLEOTIDE SEQUENCE [LARGE SCALE GENOMIC DNA]</scope>
    <source>
        <strain evidence="1 2">YIM 102796</strain>
    </source>
</reference>
<gene>
    <name evidence="1" type="ORF">EG242_11050</name>
</gene>